<evidence type="ECO:0000256" key="4">
    <source>
        <dbReference type="ARBA" id="ARBA00022679"/>
    </source>
</evidence>
<keyword evidence="9 10" id="KW-0961">Cell wall biogenesis/degradation</keyword>
<evidence type="ECO:0000259" key="12">
    <source>
        <dbReference type="Pfam" id="PF04101"/>
    </source>
</evidence>
<dbReference type="Proteomes" id="UP000032430">
    <property type="component" value="Chromosome I"/>
</dbReference>
<keyword evidence="7 10" id="KW-0472">Membrane</keyword>
<evidence type="ECO:0000256" key="10">
    <source>
        <dbReference type="HAMAP-Rule" id="MF_00033"/>
    </source>
</evidence>
<dbReference type="GO" id="GO:0005886">
    <property type="term" value="C:plasma membrane"/>
    <property type="evidence" value="ECO:0007669"/>
    <property type="project" value="UniProtKB-SubCell"/>
</dbReference>
<reference evidence="14" key="1">
    <citation type="submission" date="2014-09" db="EMBL/GenBank/DDBJ databases">
        <authorList>
            <person name="Gomez-Valero L."/>
        </authorList>
    </citation>
    <scope>NUCLEOTIDE SEQUENCE [LARGE SCALE GENOMIC DNA]</scope>
    <source>
        <strain evidence="14">ATCC700992</strain>
    </source>
</reference>
<accession>A0A098G2S9</accession>
<dbReference type="EC" id="2.4.1.227" evidence="10"/>
<dbReference type="STRING" id="1212491.LFA_0848"/>
<dbReference type="Pfam" id="PF03033">
    <property type="entry name" value="Glyco_transf_28"/>
    <property type="match status" value="1"/>
</dbReference>
<keyword evidence="2 10" id="KW-0132">Cell division</keyword>
<dbReference type="RefSeq" id="WP_045094985.1">
    <property type="nucleotide sequence ID" value="NZ_LN614827.1"/>
</dbReference>
<dbReference type="PANTHER" id="PTHR21015:SF27">
    <property type="entry name" value="UDP-N-ACETYLGLUCOSAMINE--N-ACETYLMURAMYL-(PENTAPEPTIDE) PYROPHOSPHORYL-UNDECAPRENOL N-ACETYLGLUCOSAMINE TRANSFERASE"/>
    <property type="match status" value="1"/>
</dbReference>
<comment type="subcellular location">
    <subcellularLocation>
        <location evidence="10">Cell membrane</location>
        <topology evidence="10">Peripheral membrane protein</topology>
        <orientation evidence="10">Cytoplasmic side</orientation>
    </subcellularLocation>
</comment>
<dbReference type="GO" id="GO:0008360">
    <property type="term" value="P:regulation of cell shape"/>
    <property type="evidence" value="ECO:0007669"/>
    <property type="project" value="UniProtKB-KW"/>
</dbReference>
<dbReference type="OrthoDB" id="9808936at2"/>
<comment type="similarity">
    <text evidence="10">Belongs to the glycosyltransferase 28 family. MurG subfamily.</text>
</comment>
<evidence type="ECO:0000256" key="7">
    <source>
        <dbReference type="ARBA" id="ARBA00023136"/>
    </source>
</evidence>
<evidence type="ECO:0000256" key="9">
    <source>
        <dbReference type="ARBA" id="ARBA00023316"/>
    </source>
</evidence>
<evidence type="ECO:0000256" key="1">
    <source>
        <dbReference type="ARBA" id="ARBA00022475"/>
    </source>
</evidence>
<dbReference type="GO" id="GO:0071555">
    <property type="term" value="P:cell wall organization"/>
    <property type="evidence" value="ECO:0007669"/>
    <property type="project" value="UniProtKB-KW"/>
</dbReference>
<evidence type="ECO:0000313" key="14">
    <source>
        <dbReference type="Proteomes" id="UP000032430"/>
    </source>
</evidence>
<feature type="binding site" evidence="10">
    <location>
        <begin position="12"/>
        <end position="14"/>
    </location>
    <ligand>
        <name>UDP-N-acetyl-alpha-D-glucosamine</name>
        <dbReference type="ChEBI" id="CHEBI:57705"/>
    </ligand>
</feature>
<dbReference type="Pfam" id="PF04101">
    <property type="entry name" value="Glyco_tran_28_C"/>
    <property type="match status" value="1"/>
</dbReference>
<keyword evidence="8 10" id="KW-0131">Cell cycle</keyword>
<feature type="domain" description="Glycosyltransferase family 28 N-terminal" evidence="11">
    <location>
        <begin position="5"/>
        <end position="141"/>
    </location>
</feature>
<dbReference type="PANTHER" id="PTHR21015">
    <property type="entry name" value="UDP-N-ACETYLGLUCOSAMINE--N-ACETYLMURAMYL-(PENTAPEPTIDE) PYROPHOSPHORYL-UNDECAPRENOL N-ACETYLGLUCOSAMINE TRANSFERASE 1"/>
    <property type="match status" value="1"/>
</dbReference>
<dbReference type="NCBIfam" id="NF009102">
    <property type="entry name" value="PRK12446.1"/>
    <property type="match status" value="1"/>
</dbReference>
<sequence>MTPSIVFTGGGTAGHVTPNVALINEFKQEGWSIDYIGSGDGIEKGMIQTIGIPFHAVSSGKLRRYFSLKNLLDPFKIVLGIMQSFWLFHKLKPDVVFSKGGFVAFPVVVGAWLHRIPVIAHESDMSPGLANRLSYPFVNKICLTFDAGKKHFKKQEKIEVTGTPIRQQLFAGNAAKGLHLCGFSAEKPCLLAIGGSLGAGSINHSIRNALPQLTKEFQVIHICGKGKLDSSLNGTPGYCQFEYVNDDLAHLFAAASVVISRAGANSLYEILALGKAHILIPISSQVSRGDQIQNAQYFQKLGISVVIQDQALNADTLLKALQEVMLNKKDIDGKIKALNIESAADKIVAIIKEQAHVQSPRTV</sequence>
<dbReference type="GO" id="GO:0009252">
    <property type="term" value="P:peptidoglycan biosynthetic process"/>
    <property type="evidence" value="ECO:0007669"/>
    <property type="project" value="UniProtKB-UniRule"/>
</dbReference>
<evidence type="ECO:0000256" key="8">
    <source>
        <dbReference type="ARBA" id="ARBA00023306"/>
    </source>
</evidence>
<comment type="caution">
    <text evidence="10">Lacks conserved residue(s) required for the propagation of feature annotation.</text>
</comment>
<keyword evidence="5 10" id="KW-0133">Cell shape</keyword>
<name>A0A098G2S9_9GAMM</name>
<dbReference type="GO" id="GO:0051991">
    <property type="term" value="F:UDP-N-acetyl-D-glucosamine:N-acetylmuramoyl-L-alanyl-D-glutamyl-meso-2,6-diaminopimelyl-D-alanyl-D-alanine-diphosphoundecaprenol 4-beta-N-acetylglucosaminlytransferase activity"/>
    <property type="evidence" value="ECO:0007669"/>
    <property type="project" value="RHEA"/>
</dbReference>
<evidence type="ECO:0000256" key="6">
    <source>
        <dbReference type="ARBA" id="ARBA00022984"/>
    </source>
</evidence>
<evidence type="ECO:0000256" key="5">
    <source>
        <dbReference type="ARBA" id="ARBA00022960"/>
    </source>
</evidence>
<dbReference type="KEGG" id="lfa:LFA_0848"/>
<keyword evidence="1 10" id="KW-1003">Cell membrane</keyword>
<dbReference type="SUPFAM" id="SSF53756">
    <property type="entry name" value="UDP-Glycosyltransferase/glycogen phosphorylase"/>
    <property type="match status" value="1"/>
</dbReference>
<evidence type="ECO:0000256" key="2">
    <source>
        <dbReference type="ARBA" id="ARBA00022618"/>
    </source>
</evidence>
<dbReference type="InterPro" id="IPR006009">
    <property type="entry name" value="GlcNAc_MurG"/>
</dbReference>
<keyword evidence="14" id="KW-1185">Reference proteome</keyword>
<organism evidence="13 14">
    <name type="scientific">Legionella fallonii LLAP-10</name>
    <dbReference type="NCBI Taxonomy" id="1212491"/>
    <lineage>
        <taxon>Bacteria</taxon>
        <taxon>Pseudomonadati</taxon>
        <taxon>Pseudomonadota</taxon>
        <taxon>Gammaproteobacteria</taxon>
        <taxon>Legionellales</taxon>
        <taxon>Legionellaceae</taxon>
        <taxon>Legionella</taxon>
    </lineage>
</organism>
<evidence type="ECO:0000313" key="13">
    <source>
        <dbReference type="EMBL" id="CEG56294.1"/>
    </source>
</evidence>
<dbReference type="Gene3D" id="3.40.50.2000">
    <property type="entry name" value="Glycogen Phosphorylase B"/>
    <property type="match status" value="2"/>
</dbReference>
<keyword evidence="6 10" id="KW-0573">Peptidoglycan synthesis</keyword>
<dbReference type="InterPro" id="IPR007235">
    <property type="entry name" value="Glyco_trans_28_C"/>
</dbReference>
<keyword evidence="3 10" id="KW-0328">Glycosyltransferase</keyword>
<feature type="binding site" evidence="10">
    <location>
        <position position="166"/>
    </location>
    <ligand>
        <name>UDP-N-acetyl-alpha-D-glucosamine</name>
        <dbReference type="ChEBI" id="CHEBI:57705"/>
    </ligand>
</feature>
<gene>
    <name evidence="10 13" type="primary">murG</name>
    <name evidence="13" type="ORF">LFA_0848</name>
</gene>
<dbReference type="GO" id="GO:0050511">
    <property type="term" value="F:undecaprenyldiphospho-muramoylpentapeptide beta-N-acetylglucosaminyltransferase activity"/>
    <property type="evidence" value="ECO:0007669"/>
    <property type="project" value="UniProtKB-UniRule"/>
</dbReference>
<feature type="binding site" evidence="10">
    <location>
        <position position="196"/>
    </location>
    <ligand>
        <name>UDP-N-acetyl-alpha-D-glucosamine</name>
        <dbReference type="ChEBI" id="CHEBI:57705"/>
    </ligand>
</feature>
<dbReference type="UniPathway" id="UPA00219"/>
<evidence type="ECO:0000256" key="3">
    <source>
        <dbReference type="ARBA" id="ARBA00022676"/>
    </source>
</evidence>
<comment type="function">
    <text evidence="10">Cell wall formation. Catalyzes the transfer of a GlcNAc subunit on undecaprenyl-pyrophosphoryl-MurNAc-pentapeptide (lipid intermediate I) to form undecaprenyl-pyrophosphoryl-MurNAc-(pentapeptide)GlcNAc (lipid intermediate II).</text>
</comment>
<comment type="pathway">
    <text evidence="10">Cell wall biogenesis; peptidoglycan biosynthesis.</text>
</comment>
<dbReference type="HOGENOM" id="CLU_037404_0_0_6"/>
<comment type="catalytic activity">
    <reaction evidence="10">
        <text>di-trans,octa-cis-undecaprenyl diphospho-N-acetyl-alpha-D-muramoyl-L-alanyl-D-glutamyl-meso-2,6-diaminopimeloyl-D-alanyl-D-alanine + UDP-N-acetyl-alpha-D-glucosamine = di-trans,octa-cis-undecaprenyl diphospho-[N-acetyl-alpha-D-glucosaminyl-(1-&gt;4)]-N-acetyl-alpha-D-muramoyl-L-alanyl-D-glutamyl-meso-2,6-diaminopimeloyl-D-alanyl-D-alanine + UDP + H(+)</text>
        <dbReference type="Rhea" id="RHEA:31227"/>
        <dbReference type="ChEBI" id="CHEBI:15378"/>
        <dbReference type="ChEBI" id="CHEBI:57705"/>
        <dbReference type="ChEBI" id="CHEBI:58223"/>
        <dbReference type="ChEBI" id="CHEBI:61387"/>
        <dbReference type="ChEBI" id="CHEBI:61388"/>
        <dbReference type="EC" id="2.4.1.227"/>
    </reaction>
</comment>
<evidence type="ECO:0000259" key="11">
    <source>
        <dbReference type="Pfam" id="PF03033"/>
    </source>
</evidence>
<keyword evidence="4 10" id="KW-0808">Transferase</keyword>
<feature type="binding site" evidence="10">
    <location>
        <position position="291"/>
    </location>
    <ligand>
        <name>UDP-N-acetyl-alpha-D-glucosamine</name>
        <dbReference type="ChEBI" id="CHEBI:57705"/>
    </ligand>
</feature>
<proteinExistence type="inferred from homology"/>
<dbReference type="GO" id="GO:0051301">
    <property type="term" value="P:cell division"/>
    <property type="evidence" value="ECO:0007669"/>
    <property type="project" value="UniProtKB-KW"/>
</dbReference>
<dbReference type="EMBL" id="LN614827">
    <property type="protein sequence ID" value="CEG56294.1"/>
    <property type="molecule type" value="Genomic_DNA"/>
</dbReference>
<dbReference type="GO" id="GO:0005975">
    <property type="term" value="P:carbohydrate metabolic process"/>
    <property type="evidence" value="ECO:0007669"/>
    <property type="project" value="InterPro"/>
</dbReference>
<protein>
    <recommendedName>
        <fullName evidence="10">UDP-N-acetylglucosamine--N-acetylmuramyl-(pentapeptide) pyrophosphoryl-undecaprenol N-acetylglucosamine transferase</fullName>
        <ecNumber evidence="10">2.4.1.227</ecNumber>
    </recommendedName>
    <alternativeName>
        <fullName evidence="10">Undecaprenyl-PP-MurNAc-pentapeptide-UDPGlcNAc GlcNAc transferase</fullName>
    </alternativeName>
</protein>
<dbReference type="CDD" id="cd03785">
    <property type="entry name" value="GT28_MurG"/>
    <property type="match status" value="1"/>
</dbReference>
<dbReference type="InterPro" id="IPR004276">
    <property type="entry name" value="GlycoTrans_28_N"/>
</dbReference>
<dbReference type="AlphaFoldDB" id="A0A098G2S9"/>
<feature type="domain" description="Glycosyl transferase family 28 C-terminal" evidence="12">
    <location>
        <begin position="191"/>
        <end position="345"/>
    </location>
</feature>
<dbReference type="HAMAP" id="MF_00033">
    <property type="entry name" value="MurG"/>
    <property type="match status" value="1"/>
</dbReference>